<keyword evidence="1" id="KW-0813">Transport</keyword>
<dbReference type="Proteomes" id="UP000008975">
    <property type="component" value="Chromosome"/>
</dbReference>
<reference evidence="6 7" key="1">
    <citation type="journal article" date="2011" name="J. Bacteriol.">
        <title>Genome sequence of Microbacterium testaceum StLB037, an N-acylhomoserine lactone-degrading bacterium isolated from potato leaves.</title>
        <authorList>
            <person name="Morohoshi T."/>
            <person name="Wang W.-Z."/>
            <person name="Someya N."/>
            <person name="Ikeda T."/>
        </authorList>
    </citation>
    <scope>NUCLEOTIDE SEQUENCE [LARGE SCALE GENOMIC DNA]</scope>
    <source>
        <strain evidence="6 7">StLB037</strain>
    </source>
</reference>
<dbReference type="InterPro" id="IPR017871">
    <property type="entry name" value="ABC_transporter-like_CS"/>
</dbReference>
<dbReference type="PROSITE" id="PS50893">
    <property type="entry name" value="ABC_TRANSPORTER_2"/>
    <property type="match status" value="1"/>
</dbReference>
<dbReference type="PANTHER" id="PTHR45772:SF9">
    <property type="entry name" value="CONSERVED COMPONENT OF ABC TRANSPORTER FOR NATURAL AMINO ACIDS"/>
    <property type="match status" value="1"/>
</dbReference>
<dbReference type="RefSeq" id="WP_013583899.1">
    <property type="nucleotide sequence ID" value="NC_015125.1"/>
</dbReference>
<gene>
    <name evidence="6" type="ordered locus">MTES_0808</name>
</gene>
<dbReference type="InterPro" id="IPR027417">
    <property type="entry name" value="P-loop_NTPase"/>
</dbReference>
<dbReference type="STRING" id="979556.MTES_0808"/>
<dbReference type="InterPro" id="IPR032823">
    <property type="entry name" value="BCA_ABC_TP_C"/>
</dbReference>
<dbReference type="GO" id="GO:0005524">
    <property type="term" value="F:ATP binding"/>
    <property type="evidence" value="ECO:0007669"/>
    <property type="project" value="UniProtKB-KW"/>
</dbReference>
<protein>
    <submittedName>
        <fullName evidence="6">ABC-type branched-chain amino acid transport systems, ATPase component</fullName>
    </submittedName>
</protein>
<evidence type="ECO:0000256" key="4">
    <source>
        <dbReference type="SAM" id="MobiDB-lite"/>
    </source>
</evidence>
<sequence>MSEPTAATVRTREALAGVPHEPGASKPDPILVVDNIVRRFGGMTAVDVQHLEVQRGGITALIGPNGAGKTTFFNLITGFDKPTSAKRLIGGPPADRVARWSFDGRTLGDTAASKVARMGMVRTFQLTKALSRMTVMENMLLGANQQPGENMAVALIRPLWKAREQEITAKAEELLERFKLYEKREDLAGSLSGGQKKLLEMARALMSDPKMIMLDEPMAGVNPALTQSLLGHIQALRDDGTTVLFVEHDMHMVRHISDWVVVMAQGTIVAEGTAGEVMSQQAVVDAYLGAHHDTDLGDDALLTDTTAIALAEEAAAADAQEEARVDEALGKETRS</sequence>
<dbReference type="PANTHER" id="PTHR45772">
    <property type="entry name" value="CONSERVED COMPONENT OF ABC TRANSPORTER FOR NATURAL AMINO ACIDS-RELATED"/>
    <property type="match status" value="1"/>
</dbReference>
<evidence type="ECO:0000256" key="2">
    <source>
        <dbReference type="ARBA" id="ARBA00022741"/>
    </source>
</evidence>
<reference key="2">
    <citation type="submission" date="2011-02" db="EMBL/GenBank/DDBJ databases">
        <title>Genome sequence of Microbacterium testaceum StLB037.</title>
        <authorList>
            <person name="Morohoshi T."/>
            <person name="Wang W.Z."/>
            <person name="Someya N."/>
            <person name="Ikeda T."/>
        </authorList>
    </citation>
    <scope>NUCLEOTIDE SEQUENCE</scope>
    <source>
        <strain>StLB037</strain>
    </source>
</reference>
<keyword evidence="2" id="KW-0547">Nucleotide-binding</keyword>
<dbReference type="CDD" id="cd03219">
    <property type="entry name" value="ABC_Mj1267_LivG_branched"/>
    <property type="match status" value="1"/>
</dbReference>
<keyword evidence="3" id="KW-0067">ATP-binding</keyword>
<dbReference type="GO" id="GO:0016887">
    <property type="term" value="F:ATP hydrolysis activity"/>
    <property type="evidence" value="ECO:0007669"/>
    <property type="project" value="InterPro"/>
</dbReference>
<feature type="region of interest" description="Disordered" evidence="4">
    <location>
        <begin position="316"/>
        <end position="335"/>
    </location>
</feature>
<dbReference type="InterPro" id="IPR051120">
    <property type="entry name" value="ABC_AA/LPS_Transport"/>
</dbReference>
<evidence type="ECO:0000256" key="1">
    <source>
        <dbReference type="ARBA" id="ARBA00022448"/>
    </source>
</evidence>
<dbReference type="SUPFAM" id="SSF52540">
    <property type="entry name" value="P-loop containing nucleoside triphosphate hydrolases"/>
    <property type="match status" value="1"/>
</dbReference>
<dbReference type="InterPro" id="IPR003439">
    <property type="entry name" value="ABC_transporter-like_ATP-bd"/>
</dbReference>
<evidence type="ECO:0000259" key="5">
    <source>
        <dbReference type="PROSITE" id="PS50893"/>
    </source>
</evidence>
<dbReference type="OrthoDB" id="9805514at2"/>
<dbReference type="PROSITE" id="PS00211">
    <property type="entry name" value="ABC_TRANSPORTER_1"/>
    <property type="match status" value="1"/>
</dbReference>
<proteinExistence type="predicted"/>
<dbReference type="eggNOG" id="COG0411">
    <property type="taxonomic scope" value="Bacteria"/>
</dbReference>
<dbReference type="SMART" id="SM00382">
    <property type="entry name" value="AAA"/>
    <property type="match status" value="1"/>
</dbReference>
<dbReference type="Pfam" id="PF00005">
    <property type="entry name" value="ABC_tran"/>
    <property type="match status" value="1"/>
</dbReference>
<feature type="compositionally biased region" description="Basic and acidic residues" evidence="4">
    <location>
        <begin position="321"/>
        <end position="335"/>
    </location>
</feature>
<accession>E8NDU6</accession>
<dbReference type="Gene3D" id="3.40.50.300">
    <property type="entry name" value="P-loop containing nucleotide triphosphate hydrolases"/>
    <property type="match status" value="1"/>
</dbReference>
<dbReference type="AlphaFoldDB" id="E8NDU6"/>
<organism evidence="6 7">
    <name type="scientific">Microbacterium testaceum (strain StLB037)</name>
    <dbReference type="NCBI Taxonomy" id="979556"/>
    <lineage>
        <taxon>Bacteria</taxon>
        <taxon>Bacillati</taxon>
        <taxon>Actinomycetota</taxon>
        <taxon>Actinomycetes</taxon>
        <taxon>Micrococcales</taxon>
        <taxon>Microbacteriaceae</taxon>
        <taxon>Microbacterium</taxon>
    </lineage>
</organism>
<evidence type="ECO:0000313" key="6">
    <source>
        <dbReference type="EMBL" id="BAJ73772.1"/>
    </source>
</evidence>
<dbReference type="HOGENOM" id="CLU_000604_1_2_11"/>
<dbReference type="GO" id="GO:0005886">
    <property type="term" value="C:plasma membrane"/>
    <property type="evidence" value="ECO:0007669"/>
    <property type="project" value="TreeGrafter"/>
</dbReference>
<name>E8NDU6_MICTS</name>
<evidence type="ECO:0000256" key="3">
    <source>
        <dbReference type="ARBA" id="ARBA00022840"/>
    </source>
</evidence>
<dbReference type="InterPro" id="IPR003593">
    <property type="entry name" value="AAA+_ATPase"/>
</dbReference>
<dbReference type="KEGG" id="mts:MTES_0808"/>
<dbReference type="Pfam" id="PF12399">
    <property type="entry name" value="BCA_ABC_TP_C"/>
    <property type="match status" value="1"/>
</dbReference>
<dbReference type="EMBL" id="AP012052">
    <property type="protein sequence ID" value="BAJ73772.1"/>
    <property type="molecule type" value="Genomic_DNA"/>
</dbReference>
<feature type="domain" description="ABC transporter" evidence="5">
    <location>
        <begin position="31"/>
        <end position="290"/>
    </location>
</feature>
<evidence type="ECO:0000313" key="7">
    <source>
        <dbReference type="Proteomes" id="UP000008975"/>
    </source>
</evidence>